<dbReference type="InterPro" id="IPR003746">
    <property type="entry name" value="DUF167"/>
</dbReference>
<dbReference type="PANTHER" id="PTHR13420">
    <property type="entry name" value="UPF0235 PROTEIN C15ORF40"/>
    <property type="match status" value="1"/>
</dbReference>
<evidence type="ECO:0000313" key="4">
    <source>
        <dbReference type="Proteomes" id="UP000464507"/>
    </source>
</evidence>
<dbReference type="SUPFAM" id="SSF69786">
    <property type="entry name" value="YggU-like"/>
    <property type="match status" value="1"/>
</dbReference>
<evidence type="ECO:0000256" key="1">
    <source>
        <dbReference type="ARBA" id="ARBA00010364"/>
    </source>
</evidence>
<dbReference type="NCBIfam" id="TIGR00251">
    <property type="entry name" value="DUF167 family protein"/>
    <property type="match status" value="1"/>
</dbReference>
<dbReference type="Proteomes" id="UP000464507">
    <property type="component" value="Chromosome"/>
</dbReference>
<dbReference type="SMART" id="SM01152">
    <property type="entry name" value="DUF167"/>
    <property type="match status" value="1"/>
</dbReference>
<dbReference type="HAMAP" id="MF_00634">
    <property type="entry name" value="UPF0235"/>
    <property type="match status" value="1"/>
</dbReference>
<dbReference type="EMBL" id="CP017146">
    <property type="protein sequence ID" value="QHO70474.1"/>
    <property type="molecule type" value="Genomic_DNA"/>
</dbReference>
<dbReference type="KEGG" id="mant:BHD05_13280"/>
<organism evidence="3 4">
    <name type="scientific">Marisediminicola antarctica</name>
    <dbReference type="NCBI Taxonomy" id="674079"/>
    <lineage>
        <taxon>Bacteria</taxon>
        <taxon>Bacillati</taxon>
        <taxon>Actinomycetota</taxon>
        <taxon>Actinomycetes</taxon>
        <taxon>Micrococcales</taxon>
        <taxon>Microbacteriaceae</taxon>
        <taxon>Marisediminicola</taxon>
    </lineage>
</organism>
<evidence type="ECO:0000313" key="3">
    <source>
        <dbReference type="EMBL" id="QHO70474.1"/>
    </source>
</evidence>
<protein>
    <recommendedName>
        <fullName evidence="2">UPF0235 protein BHD05_13280</fullName>
    </recommendedName>
</protein>
<dbReference type="InterPro" id="IPR036591">
    <property type="entry name" value="YggU-like_sf"/>
</dbReference>
<dbReference type="PANTHER" id="PTHR13420:SF7">
    <property type="entry name" value="UPF0235 PROTEIN C15ORF40"/>
    <property type="match status" value="1"/>
</dbReference>
<dbReference type="GO" id="GO:0005737">
    <property type="term" value="C:cytoplasm"/>
    <property type="evidence" value="ECO:0007669"/>
    <property type="project" value="TreeGrafter"/>
</dbReference>
<sequence>MDLTVRVKPGSSKGPLVEPAGPGELTVYLNERAVDGAANDALVKVLAKHLGVSKSRVEIVRGHTSRVKQVRIGD</sequence>
<dbReference type="AlphaFoldDB" id="A0A7L5AME3"/>
<dbReference type="OrthoDB" id="9801878at2"/>
<evidence type="ECO:0000256" key="2">
    <source>
        <dbReference type="HAMAP-Rule" id="MF_00634"/>
    </source>
</evidence>
<reference evidence="3 4" key="1">
    <citation type="submission" date="2016-09" db="EMBL/GenBank/DDBJ databases">
        <title>Complete genome sequence of microbes from the polar regions.</title>
        <authorList>
            <person name="Liao L."/>
            <person name="Chen B."/>
        </authorList>
    </citation>
    <scope>NUCLEOTIDE SEQUENCE [LARGE SCALE GENOMIC DNA]</scope>
    <source>
        <strain evidence="3 4">ZS314</strain>
    </source>
</reference>
<proteinExistence type="inferred from homology"/>
<accession>A0A7L5AME3</accession>
<comment type="similarity">
    <text evidence="1 2">Belongs to the UPF0235 family.</text>
</comment>
<name>A0A7L5AME3_9MICO</name>
<keyword evidence="4" id="KW-1185">Reference proteome</keyword>
<dbReference type="Pfam" id="PF02594">
    <property type="entry name" value="DUF167"/>
    <property type="match status" value="1"/>
</dbReference>
<dbReference type="Gene3D" id="3.30.1200.10">
    <property type="entry name" value="YggU-like"/>
    <property type="match status" value="1"/>
</dbReference>
<gene>
    <name evidence="3" type="ORF">BHD05_13280</name>
</gene>